<protein>
    <recommendedName>
        <fullName evidence="3">DUF559 domain-containing protein</fullName>
    </recommendedName>
</protein>
<gene>
    <name evidence="1" type="ORF">EEJ31_07395</name>
</gene>
<sequence length="296" mass="32807">MTWIEAFRDGDLRVATTAQLLAAGATSKSLHAAVDNQYLVRARRGQYVLPGTDRHILEAVRLGGRLGCIAALADGGVFAFDASTTHIHLPPHATRLRSPHDRFQPLNRANRKGVQLHWDRLTDITGGSEYAVGLPDALIQSFRCQEPRFALASLDNALHLGLVRPWQVPGIFAELPERLRYLEQLVDGRSEAGQETVLRLLIHQAGWAFEIQVEIGGVGRVDIVVEGCVAVEADSRAFHDGWDKHVRDRTRDRDLAIAGYSSYRALYRDIMYHPELVVAAIAGLLAANNHCRTFIV</sequence>
<organism evidence="1 2">
    <name type="scientific">Cryobacterium tepidiphilum</name>
    <dbReference type="NCBI Taxonomy" id="2486026"/>
    <lineage>
        <taxon>Bacteria</taxon>
        <taxon>Bacillati</taxon>
        <taxon>Actinomycetota</taxon>
        <taxon>Actinomycetes</taxon>
        <taxon>Micrococcales</taxon>
        <taxon>Microbacteriaceae</taxon>
        <taxon>Cryobacterium</taxon>
    </lineage>
</organism>
<evidence type="ECO:0000313" key="2">
    <source>
        <dbReference type="Proteomes" id="UP000279859"/>
    </source>
</evidence>
<dbReference type="Proteomes" id="UP000279859">
    <property type="component" value="Unassembled WGS sequence"/>
</dbReference>
<evidence type="ECO:0008006" key="3">
    <source>
        <dbReference type="Google" id="ProtNLM"/>
    </source>
</evidence>
<dbReference type="RefSeq" id="WP_123045657.1">
    <property type="nucleotide sequence ID" value="NZ_RDSR01000009.1"/>
</dbReference>
<dbReference type="AlphaFoldDB" id="A0A3M8LB17"/>
<evidence type="ECO:0000313" key="1">
    <source>
        <dbReference type="EMBL" id="RNE62640.1"/>
    </source>
</evidence>
<proteinExistence type="predicted"/>
<comment type="caution">
    <text evidence="1">The sequence shown here is derived from an EMBL/GenBank/DDBJ whole genome shotgun (WGS) entry which is preliminary data.</text>
</comment>
<accession>A0A3M8LB17</accession>
<keyword evidence="2" id="KW-1185">Reference proteome</keyword>
<reference evidence="1 2" key="1">
    <citation type="submission" date="2018-11" db="EMBL/GenBank/DDBJ databases">
        <title>Cryobacterium sp. nov., isolated from rhizosphere soil of lettuce.</title>
        <authorList>
            <person name="Wang Y."/>
        </authorList>
    </citation>
    <scope>NUCLEOTIDE SEQUENCE [LARGE SCALE GENOMIC DNA]</scope>
    <source>
        <strain evidence="1 2">NEAU-85</strain>
    </source>
</reference>
<dbReference type="OrthoDB" id="2594539at2"/>
<name>A0A3M8LB17_9MICO</name>
<dbReference type="EMBL" id="RDSR01000009">
    <property type="protein sequence ID" value="RNE62640.1"/>
    <property type="molecule type" value="Genomic_DNA"/>
</dbReference>